<dbReference type="Gene3D" id="2.60.120.650">
    <property type="entry name" value="Cupin"/>
    <property type="match status" value="1"/>
</dbReference>
<keyword evidence="7" id="KW-1185">Reference proteome</keyword>
<dbReference type="InterPro" id="IPR004198">
    <property type="entry name" value="Znf_C5HC2"/>
</dbReference>
<keyword evidence="2" id="KW-0539">Nucleus</keyword>
<evidence type="ECO:0000256" key="1">
    <source>
        <dbReference type="ARBA" id="ARBA00004123"/>
    </source>
</evidence>
<dbReference type="GO" id="GO:0005634">
    <property type="term" value="C:nucleus"/>
    <property type="evidence" value="ECO:0007669"/>
    <property type="project" value="UniProtKB-SubCell"/>
</dbReference>
<evidence type="ECO:0000313" key="8">
    <source>
        <dbReference type="RefSeq" id="XP_019626151.1"/>
    </source>
</evidence>
<dbReference type="Proteomes" id="UP000515135">
    <property type="component" value="Unplaced"/>
</dbReference>
<feature type="compositionally biased region" description="Polar residues" evidence="3">
    <location>
        <begin position="475"/>
        <end position="494"/>
    </location>
</feature>
<evidence type="ECO:0000259" key="4">
    <source>
        <dbReference type="PROSITE" id="PS51011"/>
    </source>
</evidence>
<feature type="region of interest" description="Disordered" evidence="3">
    <location>
        <begin position="68"/>
        <end position="127"/>
    </location>
</feature>
<dbReference type="FunFam" id="2.60.120.650:FF:000099">
    <property type="entry name" value="Jumonji, AT-rich interactive domain 2a"/>
    <property type="match status" value="1"/>
</dbReference>
<proteinExistence type="predicted"/>
<dbReference type="RefSeq" id="XP_019626151.1">
    <property type="nucleotide sequence ID" value="XM_019770592.1"/>
</dbReference>
<dbReference type="GO" id="GO:0006338">
    <property type="term" value="P:chromatin remodeling"/>
    <property type="evidence" value="ECO:0007669"/>
    <property type="project" value="TreeGrafter"/>
</dbReference>
<dbReference type="PANTHER" id="PTHR10694:SF113">
    <property type="entry name" value="PROTEIN JUMONJI"/>
    <property type="match status" value="1"/>
</dbReference>
<dbReference type="InterPro" id="IPR036431">
    <property type="entry name" value="ARID_dom_sf"/>
</dbReference>
<evidence type="ECO:0000259" key="6">
    <source>
        <dbReference type="PROSITE" id="PS51184"/>
    </source>
</evidence>
<dbReference type="Pfam" id="PF01388">
    <property type="entry name" value="ARID"/>
    <property type="match status" value="1"/>
</dbReference>
<dbReference type="CDD" id="cd16870">
    <property type="entry name" value="ARID_JARD2"/>
    <property type="match status" value="1"/>
</dbReference>
<dbReference type="InterPro" id="IPR001606">
    <property type="entry name" value="ARID_dom"/>
</dbReference>
<dbReference type="InterPro" id="IPR003349">
    <property type="entry name" value="JmjN"/>
</dbReference>
<feature type="region of interest" description="Disordered" evidence="3">
    <location>
        <begin position="466"/>
        <end position="555"/>
    </location>
</feature>
<gene>
    <name evidence="8" type="primary">LOC109471298</name>
</gene>
<feature type="compositionally biased region" description="Polar residues" evidence="3">
    <location>
        <begin position="214"/>
        <end position="254"/>
    </location>
</feature>
<dbReference type="PROSITE" id="PS51011">
    <property type="entry name" value="ARID"/>
    <property type="match status" value="1"/>
</dbReference>
<dbReference type="Pfam" id="PF02373">
    <property type="entry name" value="JmjC"/>
    <property type="match status" value="1"/>
</dbReference>
<dbReference type="Gene3D" id="1.10.150.60">
    <property type="entry name" value="ARID DNA-binding domain"/>
    <property type="match status" value="1"/>
</dbReference>
<protein>
    <submittedName>
        <fullName evidence="8">Protein Jumonji-like isoform X1</fullName>
    </submittedName>
</protein>
<dbReference type="GO" id="GO:0000785">
    <property type="term" value="C:chromatin"/>
    <property type="evidence" value="ECO:0007669"/>
    <property type="project" value="TreeGrafter"/>
</dbReference>
<dbReference type="PROSITE" id="PS51184">
    <property type="entry name" value="JMJC"/>
    <property type="match status" value="1"/>
</dbReference>
<feature type="domain" description="JmjC" evidence="6">
    <location>
        <begin position="843"/>
        <end position="1008"/>
    </location>
</feature>
<accession>A0A6P4Z913</accession>
<dbReference type="GeneID" id="109471298"/>
<name>A0A6P4Z913_BRABE</name>
<feature type="region of interest" description="Disordered" evidence="3">
    <location>
        <begin position="293"/>
        <end position="318"/>
    </location>
</feature>
<dbReference type="SMART" id="SM01014">
    <property type="entry name" value="ARID"/>
    <property type="match status" value="1"/>
</dbReference>
<dbReference type="GO" id="GO:0010468">
    <property type="term" value="P:regulation of gene expression"/>
    <property type="evidence" value="ECO:0007669"/>
    <property type="project" value="TreeGrafter"/>
</dbReference>
<feature type="region of interest" description="Disordered" evidence="3">
    <location>
        <begin position="182"/>
        <end position="258"/>
    </location>
</feature>
<feature type="compositionally biased region" description="Polar residues" evidence="3">
    <location>
        <begin position="271"/>
        <end position="284"/>
    </location>
</feature>
<dbReference type="SMART" id="SM00558">
    <property type="entry name" value="JmjC"/>
    <property type="match status" value="1"/>
</dbReference>
<feature type="domain" description="ARID" evidence="4">
    <location>
        <begin position="628"/>
        <end position="720"/>
    </location>
</feature>
<dbReference type="AlphaFoldDB" id="A0A6P4Z913"/>
<dbReference type="SMART" id="SM00501">
    <property type="entry name" value="BRIGHT"/>
    <property type="match status" value="1"/>
</dbReference>
<evidence type="ECO:0000256" key="2">
    <source>
        <dbReference type="ARBA" id="ARBA00023242"/>
    </source>
</evidence>
<sequence>MGDRPRRNVVQKSLDYNGGILWREERDLKRALYASLRETKVDLAGTSDEREEDLGYQTSCFGQNNKSLSSMTRTSCAGSPDENSVGSASDREEDESSPRKKMKVSAQRKFAQSCPSSPDTTPVKKAKTTSLLSNVKVKTEDFITFLCLRATPALPQELDVVRQGCLSSLPALEKVTADTLCVEPESPSTSSSVTTQSLSGGTSLADGIWPSGPHSDTSEASEGSTDSLSTDGGLQASTPPARGRQTNSSKSISASCVRMSAHSLPPGRVCQAQSTQTSSLPLDLIKSSTAPTLLNSTISTKKTPSPGKKRGPDGRYTSQLKVTCSKDKVNNTAKVLKNSDSVSNDKTSDDAKGKRNPKKVSASLQHENELVSVVKRVTRQQRDTRVHNSQVVEKAVRPSRLQKEIHEVPVVRNSTLRNSVQARKCVNQVYNAGAKPNAKNGEATKMSDSKACKLKTASTSQWHCKAKHSSHDDSGSSPVCETVTPPSHASSWDKNASCPEGRQSEEQEHSSASSGLNTSNDRRARKLRRCSISDTSRSSATQGAAKREDVVSSTSTMAPKIIDAPVFYPTTQEFQDPISYIESIREQAQPYGICKVVPPKTWRPECKLNDDMRFTTDIQYVHRFFNRWGPNVAKLACIRKHLQTQDIFLESAPLVGGCELDLAQFSTVMAQFGGLQQVIDKNKWNKVADTLRIPKAAQDRMAKLQDAYCKYLLSYDMLPNEEKERLHQEVTDEAKEMHQRWVKLHTDNTDSALEDSSVDEEEEDDMDFYNECMLRGKSMSLSAFYRIARNVVNTCFRKEPSTQEVEHEYWKLVDERLIHTAVHTAIVDTKTLGSGFPIHRQDSFAKHGWNLTTVPSNHHNILRHLGSMSGVTAPWLLVGMLFTTSCWSCDSHKLPSIEYLHTGADKIWYSIPQSEHVKFRKAMHSLVPDLCSEGLCWLEKDAAMVPPSALLAEGVSLCRVEQKSGQFLVTFSGSYVANICCGYSVAEAVYFATLQWLPVGQVAIQTLRQQCKETLFSIEKLLVLLGMSEVERGNAKILSWMLPEITQVRDTELELRTRLREEGLTAAGRYGWLEDGHGRRQGKKVPTDTQERQCEKCDYPCYLSMVVEEQENEVYCLQHALDYIKDKKSCRGLKFMYRYDEEQIQDLVNRIELVVTCPPDGQRVKTKAASKTPAATAAHSQH</sequence>
<dbReference type="PANTHER" id="PTHR10694">
    <property type="entry name" value="LYSINE-SPECIFIC DEMETHYLASE"/>
    <property type="match status" value="1"/>
</dbReference>
<dbReference type="KEGG" id="bbel:109471298"/>
<feature type="compositionally biased region" description="Polar residues" evidence="3">
    <location>
        <begin position="532"/>
        <end position="542"/>
    </location>
</feature>
<evidence type="ECO:0000256" key="3">
    <source>
        <dbReference type="SAM" id="MobiDB-lite"/>
    </source>
</evidence>
<dbReference type="OrthoDB" id="10029670at2759"/>
<feature type="compositionally biased region" description="Low complexity" evidence="3">
    <location>
        <begin position="182"/>
        <end position="204"/>
    </location>
</feature>
<feature type="domain" description="JmjN" evidence="5">
    <location>
        <begin position="564"/>
        <end position="605"/>
    </location>
</feature>
<reference evidence="8" key="1">
    <citation type="submission" date="2025-08" db="UniProtKB">
        <authorList>
            <consortium name="RefSeq"/>
        </authorList>
    </citation>
    <scope>IDENTIFICATION</scope>
    <source>
        <tissue evidence="8">Gonad</tissue>
    </source>
</reference>
<feature type="region of interest" description="Disordered" evidence="3">
    <location>
        <begin position="337"/>
        <end position="362"/>
    </location>
</feature>
<evidence type="ECO:0000313" key="7">
    <source>
        <dbReference type="Proteomes" id="UP000515135"/>
    </source>
</evidence>
<dbReference type="InterPro" id="IPR003347">
    <property type="entry name" value="JmjC_dom"/>
</dbReference>
<dbReference type="SUPFAM" id="SSF51197">
    <property type="entry name" value="Clavaminate synthase-like"/>
    <property type="match status" value="1"/>
</dbReference>
<dbReference type="Pfam" id="PF02375">
    <property type="entry name" value="JmjN"/>
    <property type="match status" value="1"/>
</dbReference>
<feature type="region of interest" description="Disordered" evidence="3">
    <location>
        <begin position="265"/>
        <end position="284"/>
    </location>
</feature>
<feature type="compositionally biased region" description="Polar residues" evidence="3">
    <location>
        <begin position="68"/>
        <end position="87"/>
    </location>
</feature>
<organism evidence="7 8">
    <name type="scientific">Branchiostoma belcheri</name>
    <name type="common">Amphioxus</name>
    <dbReference type="NCBI Taxonomy" id="7741"/>
    <lineage>
        <taxon>Eukaryota</taxon>
        <taxon>Metazoa</taxon>
        <taxon>Chordata</taxon>
        <taxon>Cephalochordata</taxon>
        <taxon>Leptocardii</taxon>
        <taxon>Amphioxiformes</taxon>
        <taxon>Branchiostomatidae</taxon>
        <taxon>Branchiostoma</taxon>
    </lineage>
</organism>
<dbReference type="SUPFAM" id="SSF46774">
    <property type="entry name" value="ARID-like"/>
    <property type="match status" value="1"/>
</dbReference>
<evidence type="ECO:0000259" key="5">
    <source>
        <dbReference type="PROSITE" id="PS51183"/>
    </source>
</evidence>
<dbReference type="GO" id="GO:0003677">
    <property type="term" value="F:DNA binding"/>
    <property type="evidence" value="ECO:0007669"/>
    <property type="project" value="InterPro"/>
</dbReference>
<dbReference type="PROSITE" id="PS51183">
    <property type="entry name" value="JMJN"/>
    <property type="match status" value="1"/>
</dbReference>
<dbReference type="FunFam" id="1.10.150.60:FF:000035">
    <property type="match status" value="1"/>
</dbReference>
<comment type="subcellular location">
    <subcellularLocation>
        <location evidence="1">Nucleus</location>
    </subcellularLocation>
</comment>
<feature type="compositionally biased region" description="Polar residues" evidence="3">
    <location>
        <begin position="293"/>
        <end position="303"/>
    </location>
</feature>
<dbReference type="Pfam" id="PF02928">
    <property type="entry name" value="zf-C5HC2"/>
    <property type="match status" value="1"/>
</dbReference>
<dbReference type="SMART" id="SM00545">
    <property type="entry name" value="JmjN"/>
    <property type="match status" value="1"/>
</dbReference>